<dbReference type="Pfam" id="PF00024">
    <property type="entry name" value="PAN_1"/>
    <property type="match status" value="3"/>
</dbReference>
<dbReference type="PANTHER" id="PTHR47327">
    <property type="entry name" value="FI18240P1-RELATED"/>
    <property type="match status" value="1"/>
</dbReference>
<dbReference type="InterPro" id="IPR003609">
    <property type="entry name" value="Pan_app"/>
</dbReference>
<evidence type="ECO:0000259" key="3">
    <source>
        <dbReference type="PROSITE" id="PS50948"/>
    </source>
</evidence>
<keyword evidence="1" id="KW-1133">Transmembrane helix</keyword>
<dbReference type="Pfam" id="PF25057">
    <property type="entry name" value="CUT_N"/>
    <property type="match status" value="1"/>
</dbReference>
<dbReference type="Proteomes" id="UP000625711">
    <property type="component" value="Unassembled WGS sequence"/>
</dbReference>
<evidence type="ECO:0000256" key="1">
    <source>
        <dbReference type="SAM" id="Phobius"/>
    </source>
</evidence>
<gene>
    <name evidence="5" type="ORF">GWI33_006566</name>
</gene>
<dbReference type="EMBL" id="JAACXV010000329">
    <property type="protein sequence ID" value="KAF7279939.1"/>
    <property type="molecule type" value="Genomic_DNA"/>
</dbReference>
<feature type="domain" description="Apple" evidence="3">
    <location>
        <begin position="22"/>
        <end position="110"/>
    </location>
</feature>
<comment type="caution">
    <text evidence="5">The sequence shown here is derived from an EMBL/GenBank/DDBJ whole genome shotgun (WGS) entry which is preliminary data.</text>
</comment>
<keyword evidence="2" id="KW-0732">Signal</keyword>
<feature type="domain" description="ZP" evidence="4">
    <location>
        <begin position="311"/>
        <end position="567"/>
    </location>
</feature>
<dbReference type="Gene3D" id="3.50.4.10">
    <property type="entry name" value="Hepatocyte Growth Factor"/>
    <property type="match status" value="2"/>
</dbReference>
<accession>A0A834IFU5</accession>
<dbReference type="InterPro" id="IPR056953">
    <property type="entry name" value="CUT_N"/>
</dbReference>
<evidence type="ECO:0000313" key="5">
    <source>
        <dbReference type="EMBL" id="KAF7279939.1"/>
    </source>
</evidence>
<name>A0A834IFU5_RHYFE</name>
<dbReference type="GO" id="GO:0009653">
    <property type="term" value="P:anatomical structure morphogenesis"/>
    <property type="evidence" value="ECO:0007669"/>
    <property type="project" value="TreeGrafter"/>
</dbReference>
<evidence type="ECO:0000259" key="4">
    <source>
        <dbReference type="PROSITE" id="PS51034"/>
    </source>
</evidence>
<evidence type="ECO:0000313" key="6">
    <source>
        <dbReference type="Proteomes" id="UP000625711"/>
    </source>
</evidence>
<feature type="signal peptide" evidence="2">
    <location>
        <begin position="1"/>
        <end position="18"/>
    </location>
</feature>
<dbReference type="SUPFAM" id="SSF57414">
    <property type="entry name" value="Hairpin loop containing domain-like"/>
    <property type="match status" value="2"/>
</dbReference>
<dbReference type="PROSITE" id="PS51034">
    <property type="entry name" value="ZP_2"/>
    <property type="match status" value="1"/>
</dbReference>
<keyword evidence="1" id="KW-0472">Membrane</keyword>
<feature type="domain" description="Apple" evidence="3">
    <location>
        <begin position="226"/>
        <end position="305"/>
    </location>
</feature>
<dbReference type="SMART" id="SM00473">
    <property type="entry name" value="PAN_AP"/>
    <property type="match status" value="3"/>
</dbReference>
<sequence length="690" mass="78326">MLASLFILILCEISLAKSAIDCPKSDTHFEKIIGLRPSSDNAQLLVRSDDPLNPVTLDCLAQCESNERCISFVLHYDTQECYWFDYDVGATGQEIRQVIDNEAAWFVKTCLKGEVSCDKLWMFERVPGSTLIGNDTKTLPQNMSRAECQQKCLDERAFRCRSVNFKAHFDYEDPESNVTTGTCVLSDSDRYLMPNSYRVSTYDDEYFENQCIKSRNTTDYHNNEFCAYEEYENVILSHVDLSIQHKTKEECQRLCESTTTFNCRGFSVVRGDSNLCFLHSEDSKLHGPKLLKPTQNAAYYEKARCLNVSVSCSETFMTISYRPELDFRGKLYMQGNSENPACFAWGQGSFKNVTLKLPLLTSQCGIIKADSPNNRTLLAGTLIIQYNALIQTRSDRIIKVGCIFGNDSKVLIGTGVKITSSLPNKGSTLLNTITNETVAPMVVMKIIDIKSQEEAIDTQIGQELQLVIELKEKTNSYDFWANHLIAMTENGDESIFLLDDRGCPSNLNIFPAITKQTLNDQCPAVDCGNSIQSFGRRRKREVSSHVLETINGNTTVQSKIPKIKPAEESKTSIVNQMPLEYVMVVRNPNSYSDRLIFGDKDGAKILVAGYNYKTNEVCLDYSLVLGLIITWIIVQLIFIICCIILVRRYKKYYEEEYTRASMEELHKNFGIGFSNLENRRVHWADNDDMM</sequence>
<organism evidence="5 6">
    <name type="scientific">Rhynchophorus ferrugineus</name>
    <name type="common">Red palm weevil</name>
    <name type="synonym">Curculio ferrugineus</name>
    <dbReference type="NCBI Taxonomy" id="354439"/>
    <lineage>
        <taxon>Eukaryota</taxon>
        <taxon>Metazoa</taxon>
        <taxon>Ecdysozoa</taxon>
        <taxon>Arthropoda</taxon>
        <taxon>Hexapoda</taxon>
        <taxon>Insecta</taxon>
        <taxon>Pterygota</taxon>
        <taxon>Neoptera</taxon>
        <taxon>Endopterygota</taxon>
        <taxon>Coleoptera</taxon>
        <taxon>Polyphaga</taxon>
        <taxon>Cucujiformia</taxon>
        <taxon>Curculionidae</taxon>
        <taxon>Dryophthorinae</taxon>
        <taxon>Rhynchophorus</taxon>
    </lineage>
</organism>
<dbReference type="OrthoDB" id="6430118at2759"/>
<reference evidence="5" key="1">
    <citation type="submission" date="2020-08" db="EMBL/GenBank/DDBJ databases">
        <title>Genome sequencing and assembly of the red palm weevil Rhynchophorus ferrugineus.</title>
        <authorList>
            <person name="Dias G.B."/>
            <person name="Bergman C.M."/>
            <person name="Manee M."/>
        </authorList>
    </citation>
    <scope>NUCLEOTIDE SEQUENCE</scope>
    <source>
        <strain evidence="5">AA-2017</strain>
        <tissue evidence="5">Whole larva</tissue>
    </source>
</reference>
<dbReference type="InterPro" id="IPR001507">
    <property type="entry name" value="ZP_dom"/>
</dbReference>
<proteinExistence type="predicted"/>
<dbReference type="InterPro" id="IPR052774">
    <property type="entry name" value="Celegans_DevNeuronal_Protein"/>
</dbReference>
<feature type="chain" id="PRO_5032941481" evidence="2">
    <location>
        <begin position="19"/>
        <end position="690"/>
    </location>
</feature>
<keyword evidence="1" id="KW-0812">Transmembrane</keyword>
<dbReference type="PANTHER" id="PTHR47327:SF8">
    <property type="entry name" value="FI17836P1"/>
    <property type="match status" value="1"/>
</dbReference>
<feature type="transmembrane region" description="Helical" evidence="1">
    <location>
        <begin position="621"/>
        <end position="646"/>
    </location>
</feature>
<keyword evidence="6" id="KW-1185">Reference proteome</keyword>
<evidence type="ECO:0000256" key="2">
    <source>
        <dbReference type="SAM" id="SignalP"/>
    </source>
</evidence>
<protein>
    <submittedName>
        <fullName evidence="5">Uncharacterized protein</fullName>
    </submittedName>
</protein>
<feature type="domain" description="Apple" evidence="3">
    <location>
        <begin position="117"/>
        <end position="211"/>
    </location>
</feature>
<dbReference type="PROSITE" id="PS50948">
    <property type="entry name" value="PAN"/>
    <property type="match status" value="3"/>
</dbReference>
<dbReference type="CDD" id="cd01099">
    <property type="entry name" value="PAN_AP_HGF"/>
    <property type="match status" value="2"/>
</dbReference>
<dbReference type="AlphaFoldDB" id="A0A834IFU5"/>